<evidence type="ECO:0000256" key="4">
    <source>
        <dbReference type="ARBA" id="ARBA00022553"/>
    </source>
</evidence>
<dbReference type="PANTHER" id="PTHR46530:SF1">
    <property type="entry name" value="PROTEIN MONO-ADP-RIBOSYLTRANSFERASE PARP4"/>
    <property type="match status" value="1"/>
</dbReference>
<evidence type="ECO:0000313" key="15">
    <source>
        <dbReference type="EMBL" id="AAP92581.1"/>
    </source>
</evidence>
<dbReference type="InterPro" id="IPR002110">
    <property type="entry name" value="Ankyrin_rpt"/>
</dbReference>
<evidence type="ECO:0000313" key="17">
    <source>
        <dbReference type="Proteomes" id="UP000002494"/>
    </source>
</evidence>
<keyword evidence="20" id="KW-1267">Proteomics identification</keyword>
<reference evidence="15" key="1">
    <citation type="submission" date="2003-06" db="EMBL/GenBank/DDBJ databases">
        <title>Liver regeneration after PH.</title>
        <authorList>
            <person name="Xu C.S."/>
            <person name="Li W.Q."/>
            <person name="Li Y.C."/>
            <person name="Wang S.F."/>
            <person name="Han H.P."/>
            <person name="Wang G.P."/>
            <person name="Chai L.Q."/>
            <person name="Yuan J.Y."/>
            <person name="Yang K.J."/>
            <person name="Yan H.M."/>
            <person name="Chang C.F."/>
            <person name="Zhao L.F."/>
            <person name="Ma H."/>
            <person name="Wang L."/>
            <person name="Shi J.B."/>
            <person name="Rahman S."/>
            <person name="Wang Q.N."/>
            <person name="Zhang J.B."/>
        </authorList>
    </citation>
    <scope>NUCLEOTIDE SEQUENCE</scope>
</reference>
<accession>A0A0G2K5D3</accession>
<feature type="region of interest" description="Disordered" evidence="13">
    <location>
        <begin position="1047"/>
        <end position="1110"/>
    </location>
</feature>
<dbReference type="Gene3D" id="1.25.40.20">
    <property type="entry name" value="Ankyrin repeat-containing domain"/>
    <property type="match status" value="1"/>
</dbReference>
<dbReference type="Pfam" id="PF12796">
    <property type="entry name" value="Ank_2"/>
    <property type="match status" value="1"/>
</dbReference>
<feature type="region of interest" description="Disordered" evidence="13">
    <location>
        <begin position="1123"/>
        <end position="1236"/>
    </location>
</feature>
<evidence type="ECO:0000256" key="6">
    <source>
        <dbReference type="ARBA" id="ARBA00023015"/>
    </source>
</evidence>
<dbReference type="SUPFAM" id="SSF54160">
    <property type="entry name" value="Chromo domain-like"/>
    <property type="match status" value="1"/>
</dbReference>
<evidence type="ECO:0000256" key="3">
    <source>
        <dbReference type="ARBA" id="ARBA00022454"/>
    </source>
</evidence>
<dbReference type="eggNOG" id="KOG1911">
    <property type="taxonomic scope" value="Eukaryota"/>
</dbReference>
<dbReference type="Ensembl" id="ENSRNOT00000090573.3">
    <property type="protein sequence ID" value="ENSRNOP00000073383.2"/>
    <property type="gene ID" value="ENSRNOG00000061152.3"/>
</dbReference>
<feature type="compositionally biased region" description="Basic and acidic residues" evidence="13">
    <location>
        <begin position="1087"/>
        <end position="1103"/>
    </location>
</feature>
<evidence type="ECO:0000256" key="1">
    <source>
        <dbReference type="ARBA" id="ARBA00004123"/>
    </source>
</evidence>
<dbReference type="STRING" id="10116.ENSRNOP00000073383"/>
<proteinExistence type="evidence at protein level"/>
<dbReference type="GO" id="GO:0005694">
    <property type="term" value="C:chromosome"/>
    <property type="evidence" value="ECO:0007669"/>
    <property type="project" value="UniProtKB-SubCell"/>
</dbReference>
<dbReference type="UCSC" id="RGD:1305133">
    <property type="organism name" value="rat"/>
</dbReference>
<keyword evidence="17" id="KW-1185">Reference proteome</keyword>
<reference evidence="16" key="3">
    <citation type="submission" date="2025-05" db="UniProtKB">
        <authorList>
            <consortium name="Ensembl"/>
        </authorList>
    </citation>
    <scope>IDENTIFICATION</scope>
    <source>
        <strain evidence="16">Brown Norway</strain>
    </source>
</reference>
<feature type="compositionally biased region" description="Basic and acidic residues" evidence="13">
    <location>
        <begin position="1137"/>
        <end position="1172"/>
    </location>
</feature>
<evidence type="ECO:0000256" key="5">
    <source>
        <dbReference type="ARBA" id="ARBA00022737"/>
    </source>
</evidence>
<dbReference type="SMART" id="SM00248">
    <property type="entry name" value="ANK"/>
    <property type="match status" value="3"/>
</dbReference>
<keyword evidence="4" id="KW-0597">Phosphoprotein</keyword>
<feature type="repeat" description="ANK" evidence="12">
    <location>
        <begin position="1465"/>
        <end position="1497"/>
    </location>
</feature>
<dbReference type="GO" id="GO:1990404">
    <property type="term" value="F:NAD+-protein mono-ADP-ribosyltransferase activity"/>
    <property type="evidence" value="ECO:0000266"/>
    <property type="project" value="RGD"/>
</dbReference>
<reference evidence="16 17" key="2">
    <citation type="journal article" date="2004" name="Nature">
        <title>Genome sequence of the Brown Norway rat yields insights into mammalian evolution.</title>
        <authorList>
            <consortium name="Rat Genome Sequencing Project Consortium"/>
            <person name="Gibbs R.A."/>
            <person name="Weinstock G.M."/>
            <person name="Metzker M.L."/>
            <person name="Muzny D.M."/>
            <person name="Sodergren E.J."/>
            <person name="Scherer S."/>
            <person name="Scott G."/>
            <person name="Steffen D."/>
            <person name="Worley K.C."/>
            <person name="Burch P.E."/>
            <person name="Okwuonu G."/>
            <person name="Hines S."/>
            <person name="Lewis L."/>
            <person name="Deramo C."/>
            <person name="Delgado O."/>
            <person name="Dugan-Rocha S."/>
            <person name="Miner G."/>
            <person name="Morgan M."/>
            <person name="Hawes A."/>
            <person name="Gill R."/>
            <person name="Holt R.A."/>
            <person name="Adams M.D."/>
            <person name="Amanatides P.G."/>
            <person name="Baden-Tillson H."/>
            <person name="Barnstead M."/>
            <person name="Chin S."/>
            <person name="Evans C.A."/>
            <person name="Ferriera S."/>
            <person name="Fosler C."/>
            <person name="Glodek A."/>
            <person name="Gu Z."/>
            <person name="Jennings D."/>
            <person name="Kraft C.L."/>
            <person name="Nguyen T."/>
            <person name="Pfannkoch C.M."/>
            <person name="Sitter C."/>
            <person name="Sutton G.G."/>
            <person name="Venter J.C."/>
            <person name="Woodage T."/>
            <person name="Smith D."/>
            <person name="Lee H.-M."/>
            <person name="Gustafson E."/>
            <person name="Cahill P."/>
            <person name="Kana A."/>
            <person name="Doucette-Stamm L."/>
            <person name="Weinstock K."/>
            <person name="Fechtel K."/>
            <person name="Weiss R.B."/>
            <person name="Dunn D.M."/>
            <person name="Green E.D."/>
            <person name="Blakesley R.W."/>
            <person name="Bouffard G.G."/>
            <person name="De Jong P.J."/>
            <person name="Osoegawa K."/>
            <person name="Zhu B."/>
            <person name="Marra M."/>
            <person name="Schein J."/>
            <person name="Bosdet I."/>
            <person name="Fjell C."/>
            <person name="Jones S."/>
            <person name="Krzywinski M."/>
            <person name="Mathewson C."/>
            <person name="Siddiqui A."/>
            <person name="Wye N."/>
            <person name="McPherson J."/>
            <person name="Zhao S."/>
            <person name="Fraser C.M."/>
            <person name="Shetty J."/>
            <person name="Shatsman S."/>
            <person name="Geer K."/>
            <person name="Chen Y."/>
            <person name="Abramzon S."/>
            <person name="Nierman W.C."/>
            <person name="Havlak P.H."/>
            <person name="Chen R."/>
            <person name="Durbin K.J."/>
            <person name="Egan A."/>
            <person name="Ren Y."/>
            <person name="Song X.-Z."/>
            <person name="Li B."/>
            <person name="Liu Y."/>
            <person name="Qin X."/>
            <person name="Cawley S."/>
            <person name="Cooney A.J."/>
            <person name="D'Souza L.M."/>
            <person name="Martin K."/>
            <person name="Wu J.Q."/>
            <person name="Gonzalez-Garay M.L."/>
            <person name="Jackson A.R."/>
            <person name="Kalafus K.J."/>
            <person name="McLeod M.P."/>
            <person name="Milosavljevic A."/>
            <person name="Virk D."/>
            <person name="Volkov A."/>
            <person name="Wheeler D.A."/>
            <person name="Zhang Z."/>
            <person name="Bailey J.A."/>
            <person name="Eichler E.E."/>
            <person name="Tuzun E."/>
            <person name="Birney E."/>
            <person name="Mongin E."/>
            <person name="Ureta-Vidal A."/>
            <person name="Woodwark C."/>
            <person name="Zdobnov E."/>
            <person name="Bork P."/>
            <person name="Suyama M."/>
            <person name="Torrents D."/>
            <person name="Alexandersson M."/>
            <person name="Trask B.J."/>
            <person name="Young J.M."/>
            <person name="Huang H."/>
            <person name="Wang H."/>
            <person name="Xing H."/>
            <person name="Daniels S."/>
            <person name="Gietzen D."/>
            <person name="Schmidt J."/>
            <person name="Stevens K."/>
            <person name="Vitt U."/>
            <person name="Wingrove J."/>
            <person name="Camara F."/>
            <person name="Mar Alba M."/>
            <person name="Abril J.F."/>
            <person name="Guigo R."/>
            <person name="Smit A."/>
            <person name="Dubchak I."/>
            <person name="Rubin E.M."/>
            <person name="Couronne O."/>
            <person name="Poliakov A."/>
            <person name="Huebner N."/>
            <person name="Ganten D."/>
            <person name="Goesele C."/>
            <person name="Hummel O."/>
            <person name="Kreitler T."/>
            <person name="Lee Y.-A."/>
            <person name="Monti J."/>
            <person name="Schulz H."/>
            <person name="Zimdahl H."/>
            <person name="Himmelbauer H."/>
            <person name="Lehrach H."/>
            <person name="Jacob H.J."/>
            <person name="Bromberg S."/>
            <person name="Gullings-Handley J."/>
            <person name="Jensen-Seaman M.I."/>
            <person name="Kwitek A.E."/>
            <person name="Lazar J."/>
            <person name="Pasko D."/>
            <person name="Tonellato P.J."/>
            <person name="Twigger S."/>
            <person name="Ponting C.P."/>
            <person name="Duarte J.M."/>
            <person name="Rice S."/>
            <person name="Goodstadt L."/>
            <person name="Beatson S.A."/>
            <person name="Emes R.D."/>
            <person name="Winter E.E."/>
            <person name="Webber C."/>
            <person name="Brandt P."/>
            <person name="Nyakatura G."/>
            <person name="Adetobi M."/>
            <person name="Chiaromonte F."/>
            <person name="Elnitski L."/>
            <person name="Eswara P."/>
            <person name="Hardison R.C."/>
            <person name="Hou M."/>
            <person name="Kolbe D."/>
            <person name="Makova K."/>
            <person name="Miller W."/>
            <person name="Nekrutenko A."/>
            <person name="Riemer C."/>
            <person name="Schwartz S."/>
            <person name="Taylor J."/>
            <person name="Yang S."/>
            <person name="Zhang Y."/>
            <person name="Lindpaintner K."/>
            <person name="Andrews T.D."/>
            <person name="Caccamo M."/>
            <person name="Clamp M."/>
            <person name="Clarke L."/>
            <person name="Curwen V."/>
            <person name="Durbin R.M."/>
            <person name="Eyras E."/>
            <person name="Searle S.M."/>
            <person name="Cooper G.M."/>
            <person name="Batzoglou S."/>
            <person name="Brudno M."/>
            <person name="Sidow A."/>
            <person name="Stone E.A."/>
            <person name="Payseur B.A."/>
            <person name="Bourque G."/>
            <person name="Lopez-Otin C."/>
            <person name="Puente X.S."/>
            <person name="Chakrabarti K."/>
            <person name="Chatterji S."/>
            <person name="Dewey C."/>
            <person name="Pachter L."/>
            <person name="Bray N."/>
            <person name="Yap V.B."/>
            <person name="Caspi A."/>
            <person name="Tesler G."/>
            <person name="Pevzner P.A."/>
            <person name="Haussler D."/>
            <person name="Roskin K.M."/>
            <person name="Baertsch R."/>
            <person name="Clawson H."/>
            <person name="Furey T.S."/>
            <person name="Hinrichs A.S."/>
            <person name="Karolchik D."/>
            <person name="Kent W.J."/>
            <person name="Rosenbloom K.R."/>
            <person name="Trumbower H."/>
            <person name="Weirauch M."/>
            <person name="Cooper D.N."/>
            <person name="Stenson P.D."/>
            <person name="Ma B."/>
            <person name="Brent M."/>
            <person name="Arumugam M."/>
            <person name="Shteynberg D."/>
            <person name="Copley R.R."/>
            <person name="Taylor M.S."/>
            <person name="Riethman H."/>
            <person name="Mudunuri U."/>
            <person name="Peterson J."/>
            <person name="Guyer M."/>
            <person name="Felsenfeld A."/>
            <person name="Old S."/>
            <person name="Mockrin S."/>
            <person name="Collins F.S."/>
        </authorList>
    </citation>
    <scope>NUCLEOTIDE SEQUENCE [LARGE SCALE GENOMIC DNA]</scope>
    <source>
        <strain evidence="16 17">Brown Norway</strain>
    </source>
</reference>
<feature type="compositionally biased region" description="Basic and acidic residues" evidence="13">
    <location>
        <begin position="1209"/>
        <end position="1236"/>
    </location>
</feature>
<evidence type="ECO:0000313" key="18">
    <source>
        <dbReference type="RGD" id="1305133"/>
    </source>
</evidence>
<feature type="repeat" description="ANK" evidence="12">
    <location>
        <begin position="1399"/>
        <end position="1431"/>
    </location>
</feature>
<dbReference type="PROSITE" id="PS00598">
    <property type="entry name" value="CHROMO_1"/>
    <property type="match status" value="1"/>
</dbReference>
<keyword evidence="7 12" id="KW-0040">ANK repeat</keyword>
<evidence type="ECO:0007829" key="20">
    <source>
        <dbReference type="PeptideAtlas" id="Q7TP67"/>
    </source>
</evidence>
<evidence type="ECO:0000256" key="11">
    <source>
        <dbReference type="ARBA" id="ARBA00074768"/>
    </source>
</evidence>
<evidence type="ECO:0000259" key="14">
    <source>
        <dbReference type="PROSITE" id="PS50013"/>
    </source>
</evidence>
<dbReference type="SMART" id="SM00298">
    <property type="entry name" value="CHROMO"/>
    <property type="match status" value="1"/>
</dbReference>
<feature type="region of interest" description="Disordered" evidence="13">
    <location>
        <begin position="454"/>
        <end position="473"/>
    </location>
</feature>
<feature type="compositionally biased region" description="Acidic residues" evidence="13">
    <location>
        <begin position="1077"/>
        <end position="1086"/>
    </location>
</feature>
<dbReference type="PROSITE" id="PS50297">
    <property type="entry name" value="ANK_REP_REGION"/>
    <property type="match status" value="2"/>
</dbReference>
<dbReference type="PANTHER" id="PTHR46530">
    <property type="entry name" value="PROTEIN MONO-ADP-RIBOSYLTRANSFERASE PARP4"/>
    <property type="match status" value="1"/>
</dbReference>
<evidence type="ECO:0000256" key="9">
    <source>
        <dbReference type="ARBA" id="ARBA00023242"/>
    </source>
</evidence>
<name>Q7TP67_RAT</name>
<dbReference type="FunFam" id="2.40.50.40:FF:000022">
    <property type="entry name" value="M-phase phosphoprotein 8"/>
    <property type="match status" value="1"/>
</dbReference>
<dbReference type="PROSITE" id="PS50088">
    <property type="entry name" value="ANK_REPEAT"/>
    <property type="match status" value="3"/>
</dbReference>
<dbReference type="InterPro" id="IPR058904">
    <property type="entry name" value="PARP4_MVP-ID"/>
</dbReference>
<dbReference type="GO" id="GO:0005654">
    <property type="term" value="C:nucleoplasm"/>
    <property type="evidence" value="ECO:0000266"/>
    <property type="project" value="RGD"/>
</dbReference>
<evidence type="ECO:0000313" key="19">
    <source>
        <dbReference type="RGD" id="1310524"/>
    </source>
</evidence>
<keyword evidence="9" id="KW-0539">Nucleus</keyword>
<accession>Q7TP67</accession>
<dbReference type="InterPro" id="IPR000953">
    <property type="entry name" value="Chromo/chromo_shadow_dom"/>
</dbReference>
<dbReference type="eggNOG" id="KOG0504">
    <property type="taxonomic scope" value="Eukaryota"/>
</dbReference>
<dbReference type="InterPro" id="IPR031273">
    <property type="entry name" value="PARP4"/>
</dbReference>
<feature type="domain" description="Chromo" evidence="14">
    <location>
        <begin position="867"/>
        <end position="917"/>
    </location>
</feature>
<dbReference type="Pfam" id="PF26156">
    <property type="entry name" value="PARP4_MVP-ID"/>
    <property type="match status" value="1"/>
</dbReference>
<feature type="compositionally biased region" description="Basic and acidic residues" evidence="13">
    <location>
        <begin position="967"/>
        <end position="977"/>
    </location>
</feature>
<feature type="region of interest" description="Disordered" evidence="13">
    <location>
        <begin position="404"/>
        <end position="426"/>
    </location>
</feature>
<dbReference type="GeneTree" id="ENSGT00940000160555"/>
<sequence length="1683" mass="188816">MARIHSPSCHSVSVKWQQLSRDAPEPLQAPTCVPSLFHNDRLLVYGFIPHCTQASLCAFIQEKEFCTMVSTTELQKTTGTVACFLLTPWVIWCCLHVHQYRFYSSTSGPAGNISEANGLFLLPTASSCQQLLSRGWLHLAGLAYAMIHKLAARALIRDYEDGILHDNETNHEMKKNIMKSLIIELSKENSLITQFTSFVAVEKRDVNEVPLANAPSISELVAKEDVDFLPYVSWQEKQPETFTSQPFSISSEGNEELSLLTAAKKCKVKTRKMRNLKVSEDFEGTPAMAQSPTTAQSDFHLPLSVCPQPVKLKKGRKFQKLRMADEPRKAPVSMVSSAPAVTAGFSFLSARHSSSAFLSPLCNISLPPPPPPLPGFIPTNSCRPMSNYSHKLAKATDICDSEPPLRGFRGASPKDTSSRGTGFRGGTFSDSFAGSKDFDPGKFSQDLNNIVSSPKAPELAATQRSPLRSPPKPLSVPPLVVCEFSSELPQSHSFHFQSGSVHRSPNYRMSDMASLRSALSLDYSAWDCVLEEADSLDGGSFETETDEAAAYTACEFLTSMETPSHEEFVIGDDEGRQSPVSWTSLFALQTEDGFWKLTPELGLILKLNVNALLNSLEEKGIRSLGTKGRERLLDLIATLLVLQFLYTKLEQEGMAAKSLIKMDDVLISRSCFNSVCLILRSPIKILHQNSPPDLELDHLPPLQKQVLLFHPQIVHEELQPVSNWLYAIDSTTDTIYASQNRIKPFDPPIHFPRTPQGSWERPFAGLATLCVNPRLDAHNWLASPTVESRRRSGLGRSGQRAELSRPFVMAAATEENMSVAALVMSVPDNIGRSPEVEGGGAAGEEKDAATKGTVAVGDSEEDGEDVFEVERILDMKCEGGKNLYKVRWKGYTSDDDTWEPEVHLEDCKEVLLEFRKKVAENKAKAVRKDIQKLSLNNDIFEADSDIDQQGDTKEDTSPRKKKKKIKYKEDKSPDDLRKKRAKMGKLKDKFKTELESTSEILGFDVKTKKRILEVKEELKDSKKPKKDEIKETKKTKRADIRDLKIKIREDVKDNRKTKKERYIDSPLESESPNDSFTLEDESEDFLSDNKEKQNVRTAKDKTGQDTVQESIFEKHLDDLISIEEAGTRVRRKKKQPRKFEEPKEIKKLENTNNFLERKMIPKKQRNQDKGRSNPELSKLPSPVFAQTMKSLRLSGEEKGLKSSDLAEEEKERKNEPKEKYQKRYDFDKEEKARKEPKGLKSFKEIRNAFDLFKKTAEEKNDLENNSKREEISLDYKITHDNKTKDKCSLREERNTRDETDTWAYIAAEGDQEVSDSVCQTDESSDGKQPILSLGMDLQLEWMKLEDFQKHLDGEDEPFITANRIPSNLLRDAVKNGDYIAVKVALNSNEEYNLDQEDSTGMTLVMLAAAGGQDDLLRLLITKGAKVNGRQKNGTTALIHAAEKNFLTTVAILLEAGAFVNVQQSNGETALMKACKRGNSDIVRLVIECGADCNILSKHQNSALYFAKQCNNVLVYELLKSHLETLSRVAEETIRDYFESRLALLEPVFPIACHRLCEGPDFSTDFNYMPPQNMPEGSGVLLFIFHANFLGKDVIARLCGPCSVQAVVLNDKFQLPVFLDSHFVYSFSPVAGPNKLFIRLTEAPFAKLIGHQLLWTGDVSMQYTTDVLHSRNVSCGMQTSTLAP</sequence>
<comment type="subcellular location">
    <subcellularLocation>
        <location evidence="2">Chromosome</location>
    </subcellularLocation>
    <subcellularLocation>
        <location evidence="1">Nucleus</location>
    </subcellularLocation>
</comment>
<dbReference type="PaxDb" id="10116-ENSRNOP00000040476"/>
<dbReference type="GO" id="GO:0003950">
    <property type="term" value="F:NAD+ poly-ADP-ribosyltransferase activity"/>
    <property type="evidence" value="ECO:0000266"/>
    <property type="project" value="RGD"/>
</dbReference>
<keyword evidence="5" id="KW-0677">Repeat</keyword>
<evidence type="ECO:0000313" key="16">
    <source>
        <dbReference type="Ensembl" id="ENSRNOP00000073383.2"/>
    </source>
</evidence>
<evidence type="ECO:0000256" key="8">
    <source>
        <dbReference type="ARBA" id="ARBA00023163"/>
    </source>
</evidence>
<dbReference type="GO" id="GO:0006954">
    <property type="term" value="P:inflammatory response"/>
    <property type="evidence" value="ECO:0000266"/>
    <property type="project" value="RGD"/>
</dbReference>
<dbReference type="RGD" id="1310524">
    <property type="gene designation" value="Parp4"/>
</dbReference>
<organism evidence="15">
    <name type="scientific">Rattus norvegicus</name>
    <name type="common">Rat</name>
    <dbReference type="NCBI Taxonomy" id="10116"/>
    <lineage>
        <taxon>Eukaryota</taxon>
        <taxon>Metazoa</taxon>
        <taxon>Chordata</taxon>
        <taxon>Craniata</taxon>
        <taxon>Vertebrata</taxon>
        <taxon>Euteleostomi</taxon>
        <taxon>Mammalia</taxon>
        <taxon>Eutheria</taxon>
        <taxon>Euarchontoglires</taxon>
        <taxon>Glires</taxon>
        <taxon>Rodentia</taxon>
        <taxon>Myomorpha</taxon>
        <taxon>Muroidea</taxon>
        <taxon>Muridae</taxon>
        <taxon>Murinae</taxon>
        <taxon>Rattus</taxon>
    </lineage>
</organism>
<keyword evidence="3" id="KW-0158">Chromosome</keyword>
<dbReference type="GO" id="GO:0019899">
    <property type="term" value="F:enzyme binding"/>
    <property type="evidence" value="ECO:0000266"/>
    <property type="project" value="RGD"/>
</dbReference>
<keyword evidence="8" id="KW-0804">Transcription</keyword>
<evidence type="ECO:0000256" key="12">
    <source>
        <dbReference type="PROSITE-ProRule" id="PRU00023"/>
    </source>
</evidence>
<feature type="region of interest" description="Disordered" evidence="13">
    <location>
        <begin position="946"/>
        <end position="982"/>
    </location>
</feature>
<dbReference type="VEuPathDB" id="HostDB:ENSRNOG00000061152"/>
<feature type="region of interest" description="Disordered" evidence="13">
    <location>
        <begin position="832"/>
        <end position="861"/>
    </location>
</feature>
<dbReference type="InterPro" id="IPR023780">
    <property type="entry name" value="Chromo_domain"/>
</dbReference>
<protein>
    <recommendedName>
        <fullName evidence="11">M-phase phosphoprotein 8</fullName>
    </recommendedName>
</protein>
<feature type="repeat" description="ANK" evidence="12">
    <location>
        <begin position="1432"/>
        <end position="1464"/>
    </location>
</feature>
<evidence type="ECO:0000256" key="10">
    <source>
        <dbReference type="ARBA" id="ARBA00065161"/>
    </source>
</evidence>
<dbReference type="RGD" id="1305133">
    <property type="gene designation" value="Mphosph8"/>
</dbReference>
<evidence type="ECO:0000256" key="13">
    <source>
        <dbReference type="SAM" id="MobiDB-lite"/>
    </source>
</evidence>
<dbReference type="Pfam" id="PF00385">
    <property type="entry name" value="Chromo"/>
    <property type="match status" value="1"/>
</dbReference>
<dbReference type="Proteomes" id="UP000002494">
    <property type="component" value="Chromosome 15"/>
</dbReference>
<evidence type="ECO:0000256" key="7">
    <source>
        <dbReference type="ARBA" id="ARBA00023043"/>
    </source>
</evidence>
<comment type="subunit">
    <text evidence="10">Homodimer. Interacts (via chromo domain) with histone H3K9me3. Has the highest affinity for H3K9me3, and lesser affinity for H3K9me2 and H3K9me1. Component of the HUSH complex; at least composed of TASOR, PPHLN1 and MPHOSPH8. Interacts with DNMT3, EHMT1 and SETDB1. Interacts with MORC2; the interaction associateS MORC2 with the HUSH complex which recruits MORC2 to heterochromatic loci. Interacts with ZNF638; leading to recruitment of the HUSH complex to unintegrated retroviral DNA. Interacts with TASOR.</text>
</comment>
<dbReference type="EMBL" id="AY325180">
    <property type="protein sequence ID" value="AAP92581.1"/>
    <property type="molecule type" value="mRNA"/>
</dbReference>
<dbReference type="InterPro" id="IPR016197">
    <property type="entry name" value="Chromo-like_dom_sf"/>
</dbReference>
<dbReference type="Pfam" id="PF00023">
    <property type="entry name" value="Ank"/>
    <property type="match status" value="1"/>
</dbReference>
<dbReference type="InterPro" id="IPR023779">
    <property type="entry name" value="Chromodomain_CS"/>
</dbReference>
<dbReference type="GO" id="GO:0005876">
    <property type="term" value="C:spindle microtubule"/>
    <property type="evidence" value="ECO:0000266"/>
    <property type="project" value="RGD"/>
</dbReference>
<dbReference type="PROSITE" id="PS50013">
    <property type="entry name" value="CHROMO_2"/>
    <property type="match status" value="1"/>
</dbReference>
<dbReference type="InterPro" id="IPR036770">
    <property type="entry name" value="Ankyrin_rpt-contain_sf"/>
</dbReference>
<evidence type="ECO:0000256" key="2">
    <source>
        <dbReference type="ARBA" id="ARBA00004286"/>
    </source>
</evidence>
<dbReference type="Gene3D" id="2.40.50.40">
    <property type="match status" value="1"/>
</dbReference>
<dbReference type="AGR" id="RGD:1310524"/>
<dbReference type="GO" id="GO:0005737">
    <property type="term" value="C:cytoplasm"/>
    <property type="evidence" value="ECO:0000266"/>
    <property type="project" value="RGD"/>
</dbReference>
<dbReference type="GO" id="GO:0005829">
    <property type="term" value="C:cytosol"/>
    <property type="evidence" value="ECO:0000266"/>
    <property type="project" value="RGD"/>
</dbReference>
<gene>
    <name evidence="18" type="primary">Mphosph8</name>
    <name evidence="16 19" type="synonym">Parp4</name>
</gene>
<dbReference type="SUPFAM" id="SSF48403">
    <property type="entry name" value="Ankyrin repeat"/>
    <property type="match status" value="1"/>
</dbReference>
<keyword evidence="6" id="KW-0805">Transcription regulation</keyword>
<dbReference type="Bgee" id="ENSRNOG00000061152">
    <property type="expression patterns" value="Expressed in thymus and 19 other cell types or tissues"/>
</dbReference>
<dbReference type="CDD" id="cd18633">
    <property type="entry name" value="CD_MMP8"/>
    <property type="match status" value="1"/>
</dbReference>
<dbReference type="FunFam" id="1.25.40.20:FF:000132">
    <property type="entry name" value="M-phase phosphoprotein 8 isoform X1"/>
    <property type="match status" value="1"/>
</dbReference>